<evidence type="ECO:0000256" key="15">
    <source>
        <dbReference type="ARBA" id="ARBA00022884"/>
    </source>
</evidence>
<evidence type="ECO:0000259" key="17">
    <source>
        <dbReference type="PROSITE" id="PS50142"/>
    </source>
</evidence>
<dbReference type="CDD" id="cd00593">
    <property type="entry name" value="RIBOc"/>
    <property type="match status" value="1"/>
</dbReference>
<organism evidence="18">
    <name type="scientific">hydrothermal vent metagenome</name>
    <dbReference type="NCBI Taxonomy" id="652676"/>
    <lineage>
        <taxon>unclassified sequences</taxon>
        <taxon>metagenomes</taxon>
        <taxon>ecological metagenomes</taxon>
    </lineage>
</organism>
<dbReference type="GO" id="GO:0005737">
    <property type="term" value="C:cytoplasm"/>
    <property type="evidence" value="ECO:0007669"/>
    <property type="project" value="UniProtKB-SubCell"/>
</dbReference>
<gene>
    <name evidence="18" type="ORF">MGWOODY_Clf1431</name>
</gene>
<evidence type="ECO:0000256" key="13">
    <source>
        <dbReference type="ARBA" id="ARBA00022801"/>
    </source>
</evidence>
<evidence type="ECO:0000256" key="4">
    <source>
        <dbReference type="ARBA" id="ARBA00011738"/>
    </source>
</evidence>
<dbReference type="SUPFAM" id="SSF54768">
    <property type="entry name" value="dsRNA-binding domain-like"/>
    <property type="match status" value="1"/>
</dbReference>
<feature type="domain" description="RNase III" evidence="17">
    <location>
        <begin position="15"/>
        <end position="144"/>
    </location>
</feature>
<reference evidence="18" key="1">
    <citation type="submission" date="2015-10" db="EMBL/GenBank/DDBJ databases">
        <authorList>
            <person name="Gilbert D.G."/>
        </authorList>
    </citation>
    <scope>NUCLEOTIDE SEQUENCE</scope>
</reference>
<dbReference type="InterPro" id="IPR011907">
    <property type="entry name" value="RNase_III"/>
</dbReference>
<dbReference type="EC" id="3.1.26.3" evidence="5"/>
<proteinExistence type="inferred from homology"/>
<dbReference type="Pfam" id="PF14622">
    <property type="entry name" value="Ribonucleas_3_3"/>
    <property type="match status" value="1"/>
</dbReference>
<dbReference type="PROSITE" id="PS50137">
    <property type="entry name" value="DS_RBD"/>
    <property type="match status" value="1"/>
</dbReference>
<keyword evidence="8" id="KW-0507">mRNA processing</keyword>
<dbReference type="CDD" id="cd10845">
    <property type="entry name" value="DSRM_RNAse_III_family"/>
    <property type="match status" value="1"/>
</dbReference>
<keyword evidence="15" id="KW-0694">RNA-binding</keyword>
<evidence type="ECO:0000256" key="9">
    <source>
        <dbReference type="ARBA" id="ARBA00022694"/>
    </source>
</evidence>
<dbReference type="Gene3D" id="1.10.1520.10">
    <property type="entry name" value="Ribonuclease III domain"/>
    <property type="match status" value="1"/>
</dbReference>
<comment type="subunit">
    <text evidence="4">Homodimer.</text>
</comment>
<dbReference type="FunFam" id="3.30.160.20:FF:000003">
    <property type="entry name" value="Ribonuclease 3"/>
    <property type="match status" value="1"/>
</dbReference>
<comment type="similarity">
    <text evidence="3">Belongs to the ribonuclease III family.</text>
</comment>
<dbReference type="SMART" id="SM00535">
    <property type="entry name" value="RIBOc"/>
    <property type="match status" value="1"/>
</dbReference>
<keyword evidence="7" id="KW-0698">rRNA processing</keyword>
<dbReference type="GO" id="GO:0004525">
    <property type="term" value="F:ribonuclease III activity"/>
    <property type="evidence" value="ECO:0007669"/>
    <property type="project" value="UniProtKB-EC"/>
</dbReference>
<dbReference type="GO" id="GO:0006364">
    <property type="term" value="P:rRNA processing"/>
    <property type="evidence" value="ECO:0007669"/>
    <property type="project" value="UniProtKB-KW"/>
</dbReference>
<evidence type="ECO:0000256" key="14">
    <source>
        <dbReference type="ARBA" id="ARBA00022842"/>
    </source>
</evidence>
<evidence type="ECO:0000256" key="12">
    <source>
        <dbReference type="ARBA" id="ARBA00022759"/>
    </source>
</evidence>
<keyword evidence="11" id="KW-0479">Metal-binding</keyword>
<keyword evidence="10" id="KW-0540">Nuclease</keyword>
<comment type="catalytic activity">
    <reaction evidence="1">
        <text>Endonucleolytic cleavage to 5'-phosphomonoester.</text>
        <dbReference type="EC" id="3.1.26.3"/>
    </reaction>
</comment>
<dbReference type="GO" id="GO:0008033">
    <property type="term" value="P:tRNA processing"/>
    <property type="evidence" value="ECO:0007669"/>
    <property type="project" value="UniProtKB-KW"/>
</dbReference>
<keyword evidence="6" id="KW-0963">Cytoplasm</keyword>
<keyword evidence="12" id="KW-0255">Endonuclease</keyword>
<sequence>MGSSRDQSAHKRASVIALEHKLGFSFKNPSLLRQALVHLSYCNENDLDQSESYERLEFLGDAVLELAVSTELYFRFPNADEGELTKTRSSIVRRETLAQIARRIDLGSYLFVGKGIESSSDRQLESVLAAAFEALVAAVYIDQGNEFTRALILRLIEPELTQAEQMEGPPENPKSQLQELIQGQGLKTPTYELVNSKGPDHGPVFTVNVLVNGLVVGTGAGGKKAEAEAAAARSALAALSGQA</sequence>
<protein>
    <recommendedName>
        <fullName evidence="5">ribonuclease III</fullName>
        <ecNumber evidence="5">3.1.26.3</ecNumber>
    </recommendedName>
</protein>
<dbReference type="PANTHER" id="PTHR11207:SF0">
    <property type="entry name" value="RIBONUCLEASE 3"/>
    <property type="match status" value="1"/>
</dbReference>
<dbReference type="HAMAP" id="MF_00104">
    <property type="entry name" value="RNase_III"/>
    <property type="match status" value="1"/>
</dbReference>
<keyword evidence="14" id="KW-0460">Magnesium</keyword>
<dbReference type="AlphaFoldDB" id="A0A160VAP3"/>
<name>A0A160VAP3_9ZZZZ</name>
<dbReference type="PROSITE" id="PS00517">
    <property type="entry name" value="RNASE_3_1"/>
    <property type="match status" value="1"/>
</dbReference>
<evidence type="ECO:0000256" key="11">
    <source>
        <dbReference type="ARBA" id="ARBA00022723"/>
    </source>
</evidence>
<evidence type="ECO:0000256" key="7">
    <source>
        <dbReference type="ARBA" id="ARBA00022552"/>
    </source>
</evidence>
<dbReference type="Gene3D" id="3.30.160.20">
    <property type="match status" value="1"/>
</dbReference>
<dbReference type="SUPFAM" id="SSF69065">
    <property type="entry name" value="RNase III domain-like"/>
    <property type="match status" value="1"/>
</dbReference>
<dbReference type="PANTHER" id="PTHR11207">
    <property type="entry name" value="RIBONUCLEASE III"/>
    <property type="match status" value="1"/>
</dbReference>
<evidence type="ECO:0000256" key="8">
    <source>
        <dbReference type="ARBA" id="ARBA00022664"/>
    </source>
</evidence>
<dbReference type="FunFam" id="1.10.1520.10:FF:000001">
    <property type="entry name" value="Ribonuclease 3"/>
    <property type="match status" value="1"/>
</dbReference>
<feature type="domain" description="DRBM" evidence="16">
    <location>
        <begin position="172"/>
        <end position="241"/>
    </location>
</feature>
<evidence type="ECO:0000256" key="5">
    <source>
        <dbReference type="ARBA" id="ARBA00012177"/>
    </source>
</evidence>
<evidence type="ECO:0000313" key="18">
    <source>
        <dbReference type="EMBL" id="CUV03251.1"/>
    </source>
</evidence>
<dbReference type="GO" id="GO:0046872">
    <property type="term" value="F:metal ion binding"/>
    <property type="evidence" value="ECO:0007669"/>
    <property type="project" value="UniProtKB-KW"/>
</dbReference>
<dbReference type="PROSITE" id="PS50142">
    <property type="entry name" value="RNASE_3_2"/>
    <property type="match status" value="1"/>
</dbReference>
<evidence type="ECO:0000259" key="16">
    <source>
        <dbReference type="PROSITE" id="PS50137"/>
    </source>
</evidence>
<evidence type="ECO:0000256" key="10">
    <source>
        <dbReference type="ARBA" id="ARBA00022722"/>
    </source>
</evidence>
<evidence type="ECO:0000256" key="2">
    <source>
        <dbReference type="ARBA" id="ARBA00004496"/>
    </source>
</evidence>
<dbReference type="GO" id="GO:0042802">
    <property type="term" value="F:identical protein binding"/>
    <property type="evidence" value="ECO:0007669"/>
    <property type="project" value="UniProtKB-ARBA"/>
</dbReference>
<dbReference type="InterPro" id="IPR036389">
    <property type="entry name" value="RNase_III_sf"/>
</dbReference>
<evidence type="ECO:0000256" key="6">
    <source>
        <dbReference type="ARBA" id="ARBA00022490"/>
    </source>
</evidence>
<dbReference type="SMART" id="SM00358">
    <property type="entry name" value="DSRM"/>
    <property type="match status" value="1"/>
</dbReference>
<dbReference type="InterPro" id="IPR014720">
    <property type="entry name" value="dsRBD_dom"/>
</dbReference>
<dbReference type="InterPro" id="IPR000999">
    <property type="entry name" value="RNase_III_dom"/>
</dbReference>
<keyword evidence="13 18" id="KW-0378">Hydrolase</keyword>
<dbReference type="Pfam" id="PF00035">
    <property type="entry name" value="dsrm"/>
    <property type="match status" value="1"/>
</dbReference>
<dbReference type="NCBIfam" id="TIGR02191">
    <property type="entry name" value="RNaseIII"/>
    <property type="match status" value="1"/>
</dbReference>
<accession>A0A160VAP3</accession>
<dbReference type="GO" id="GO:0010468">
    <property type="term" value="P:regulation of gene expression"/>
    <property type="evidence" value="ECO:0007669"/>
    <property type="project" value="TreeGrafter"/>
</dbReference>
<evidence type="ECO:0000256" key="1">
    <source>
        <dbReference type="ARBA" id="ARBA00000109"/>
    </source>
</evidence>
<keyword evidence="9" id="KW-0819">tRNA processing</keyword>
<dbReference type="GO" id="GO:0003725">
    <property type="term" value="F:double-stranded RNA binding"/>
    <property type="evidence" value="ECO:0007669"/>
    <property type="project" value="TreeGrafter"/>
</dbReference>
<dbReference type="EMBL" id="FAXA01000385">
    <property type="protein sequence ID" value="CUV03251.1"/>
    <property type="molecule type" value="Genomic_DNA"/>
</dbReference>
<comment type="subcellular location">
    <subcellularLocation>
        <location evidence="2">Cytoplasm</location>
    </subcellularLocation>
</comment>
<evidence type="ECO:0000256" key="3">
    <source>
        <dbReference type="ARBA" id="ARBA00010183"/>
    </source>
</evidence>
<dbReference type="GO" id="GO:0006397">
    <property type="term" value="P:mRNA processing"/>
    <property type="evidence" value="ECO:0007669"/>
    <property type="project" value="UniProtKB-KW"/>
</dbReference>